<dbReference type="AlphaFoldDB" id="A0A811V549"/>
<keyword evidence="2" id="KW-1185">Reference proteome</keyword>
<name>A0A811V549_CERCA</name>
<dbReference type="Proteomes" id="UP000606786">
    <property type="component" value="Unassembled WGS sequence"/>
</dbReference>
<reference evidence="1" key="1">
    <citation type="submission" date="2020-11" db="EMBL/GenBank/DDBJ databases">
        <authorList>
            <person name="Whitehead M."/>
        </authorList>
    </citation>
    <scope>NUCLEOTIDE SEQUENCE</scope>
    <source>
        <strain evidence="1">EGII</strain>
    </source>
</reference>
<gene>
    <name evidence="1" type="ORF">CCAP1982_LOCUS13335</name>
</gene>
<sequence length="123" mass="14062">MYIHTCTQQTPNSQSQSSLYPCLLRHRRCCGGDIIPQLLIFITPASVYQAERSYVVVVSLSFTVLLFLQTENVNNVISFININCSYSLTMEFGLDRRQQKIILISLVSFVVENMQKKETPQPL</sequence>
<comment type="caution">
    <text evidence="1">The sequence shown here is derived from an EMBL/GenBank/DDBJ whole genome shotgun (WGS) entry which is preliminary data.</text>
</comment>
<accession>A0A811V549</accession>
<evidence type="ECO:0000313" key="1">
    <source>
        <dbReference type="EMBL" id="CAD7004956.1"/>
    </source>
</evidence>
<organism evidence="1 2">
    <name type="scientific">Ceratitis capitata</name>
    <name type="common">Mediterranean fruit fly</name>
    <name type="synonym">Tephritis capitata</name>
    <dbReference type="NCBI Taxonomy" id="7213"/>
    <lineage>
        <taxon>Eukaryota</taxon>
        <taxon>Metazoa</taxon>
        <taxon>Ecdysozoa</taxon>
        <taxon>Arthropoda</taxon>
        <taxon>Hexapoda</taxon>
        <taxon>Insecta</taxon>
        <taxon>Pterygota</taxon>
        <taxon>Neoptera</taxon>
        <taxon>Endopterygota</taxon>
        <taxon>Diptera</taxon>
        <taxon>Brachycera</taxon>
        <taxon>Muscomorpha</taxon>
        <taxon>Tephritoidea</taxon>
        <taxon>Tephritidae</taxon>
        <taxon>Ceratitis</taxon>
        <taxon>Ceratitis</taxon>
    </lineage>
</organism>
<dbReference type="EMBL" id="CAJHJT010000034">
    <property type="protein sequence ID" value="CAD7004956.1"/>
    <property type="molecule type" value="Genomic_DNA"/>
</dbReference>
<protein>
    <submittedName>
        <fullName evidence="1">(Mediterranean fruit fly) hypothetical protein</fullName>
    </submittedName>
</protein>
<evidence type="ECO:0000313" key="2">
    <source>
        <dbReference type="Proteomes" id="UP000606786"/>
    </source>
</evidence>
<proteinExistence type="predicted"/>